<keyword evidence="1" id="KW-0812">Transmembrane</keyword>
<accession>A0ABV8YIZ2</accession>
<evidence type="ECO:0000313" key="2">
    <source>
        <dbReference type="EMBL" id="MFC4465274.1"/>
    </source>
</evidence>
<organism evidence="2 3">
    <name type="scientific">Streptomyces xiangluensis</name>
    <dbReference type="NCBI Taxonomy" id="2665720"/>
    <lineage>
        <taxon>Bacteria</taxon>
        <taxon>Bacillati</taxon>
        <taxon>Actinomycetota</taxon>
        <taxon>Actinomycetes</taxon>
        <taxon>Kitasatosporales</taxon>
        <taxon>Streptomycetaceae</taxon>
        <taxon>Streptomyces</taxon>
    </lineage>
</organism>
<dbReference type="Proteomes" id="UP001596012">
    <property type="component" value="Unassembled WGS sequence"/>
</dbReference>
<keyword evidence="1" id="KW-0472">Membrane</keyword>
<dbReference type="RefSeq" id="WP_386341127.1">
    <property type="nucleotide sequence ID" value="NZ_JBHSFG010000020.1"/>
</dbReference>
<proteinExistence type="predicted"/>
<evidence type="ECO:0000313" key="3">
    <source>
        <dbReference type="Proteomes" id="UP001596012"/>
    </source>
</evidence>
<keyword evidence="3" id="KW-1185">Reference proteome</keyword>
<name>A0ABV8YIZ2_9ACTN</name>
<evidence type="ECO:0000256" key="1">
    <source>
        <dbReference type="SAM" id="Phobius"/>
    </source>
</evidence>
<sequence>MNLDDDLGRTASGESARLSFLELTVATVFTVASAAIRVRIPMNLAIRSLSRGRAGTYANKP</sequence>
<protein>
    <submittedName>
        <fullName evidence="2">Uncharacterized protein</fullName>
    </submittedName>
</protein>
<dbReference type="EMBL" id="JBHSFG010000020">
    <property type="protein sequence ID" value="MFC4465274.1"/>
    <property type="molecule type" value="Genomic_DNA"/>
</dbReference>
<reference evidence="3" key="1">
    <citation type="journal article" date="2019" name="Int. J. Syst. Evol. Microbiol.">
        <title>The Global Catalogue of Microorganisms (GCM) 10K type strain sequencing project: providing services to taxonomists for standard genome sequencing and annotation.</title>
        <authorList>
            <consortium name="The Broad Institute Genomics Platform"/>
            <consortium name="The Broad Institute Genome Sequencing Center for Infectious Disease"/>
            <person name="Wu L."/>
            <person name="Ma J."/>
        </authorList>
    </citation>
    <scope>NUCLEOTIDE SEQUENCE [LARGE SCALE GENOMIC DNA]</scope>
    <source>
        <strain evidence="3">DT43</strain>
    </source>
</reference>
<keyword evidence="1" id="KW-1133">Transmembrane helix</keyword>
<comment type="caution">
    <text evidence="2">The sequence shown here is derived from an EMBL/GenBank/DDBJ whole genome shotgun (WGS) entry which is preliminary data.</text>
</comment>
<feature type="transmembrane region" description="Helical" evidence="1">
    <location>
        <begin position="20"/>
        <end position="40"/>
    </location>
</feature>
<gene>
    <name evidence="2" type="ORF">ACFPH6_12110</name>
</gene>